<evidence type="ECO:0000313" key="3">
    <source>
        <dbReference type="Proteomes" id="UP000182652"/>
    </source>
</evidence>
<dbReference type="Gene3D" id="3.10.310.70">
    <property type="match status" value="1"/>
</dbReference>
<organism evidence="2 3">
    <name type="scientific">Arthrobacter woluwensis</name>
    <dbReference type="NCBI Taxonomy" id="156980"/>
    <lineage>
        <taxon>Bacteria</taxon>
        <taxon>Bacillati</taxon>
        <taxon>Actinomycetota</taxon>
        <taxon>Actinomycetes</taxon>
        <taxon>Micrococcales</taxon>
        <taxon>Micrococcaceae</taxon>
        <taxon>Arthrobacter</taxon>
    </lineage>
</organism>
<proteinExistence type="predicted"/>
<dbReference type="InterPro" id="IPR033932">
    <property type="entry name" value="YtcJ-like"/>
</dbReference>
<dbReference type="PANTHER" id="PTHR22642:SF2">
    <property type="entry name" value="PROTEIN LONG AFTER FAR-RED 3"/>
    <property type="match status" value="1"/>
</dbReference>
<dbReference type="SUPFAM" id="SSF51338">
    <property type="entry name" value="Composite domain of metallo-dependent hydrolases"/>
    <property type="match status" value="1"/>
</dbReference>
<gene>
    <name evidence="2" type="ORF">SAMN04489745_2134</name>
</gene>
<feature type="domain" description="Amidohydrolase 3" evidence="1">
    <location>
        <begin position="56"/>
        <end position="541"/>
    </location>
</feature>
<dbReference type="InterPro" id="IPR011059">
    <property type="entry name" value="Metal-dep_hydrolase_composite"/>
</dbReference>
<evidence type="ECO:0000313" key="2">
    <source>
        <dbReference type="EMBL" id="SEC12613.1"/>
    </source>
</evidence>
<keyword evidence="3" id="KW-1185">Reference proteome</keyword>
<dbReference type="STRING" id="156980.SAMN04489745_2134"/>
<accession>A0A1H4PYZ0</accession>
<dbReference type="EMBL" id="FNSN01000003">
    <property type="protein sequence ID" value="SEC12613.1"/>
    <property type="molecule type" value="Genomic_DNA"/>
</dbReference>
<dbReference type="Proteomes" id="UP000182652">
    <property type="component" value="Unassembled WGS sequence"/>
</dbReference>
<dbReference type="InterPro" id="IPR032466">
    <property type="entry name" value="Metal_Hydrolase"/>
</dbReference>
<dbReference type="SUPFAM" id="SSF51556">
    <property type="entry name" value="Metallo-dependent hydrolases"/>
    <property type="match status" value="1"/>
</dbReference>
<dbReference type="RefSeq" id="WP_066212475.1">
    <property type="nucleotide sequence ID" value="NZ_FNSN01000003.1"/>
</dbReference>
<reference evidence="2 3" key="1">
    <citation type="submission" date="2016-10" db="EMBL/GenBank/DDBJ databases">
        <authorList>
            <person name="de Groot N.N."/>
        </authorList>
    </citation>
    <scope>NUCLEOTIDE SEQUENCE [LARGE SCALE GENOMIC DNA]</scope>
    <source>
        <strain evidence="2 3">DSM 10495</strain>
    </source>
</reference>
<name>A0A1H4PYZ0_9MICC</name>
<dbReference type="GO" id="GO:0016810">
    <property type="term" value="F:hydrolase activity, acting on carbon-nitrogen (but not peptide) bonds"/>
    <property type="evidence" value="ECO:0007669"/>
    <property type="project" value="InterPro"/>
</dbReference>
<dbReference type="Pfam" id="PF07969">
    <property type="entry name" value="Amidohydro_3"/>
    <property type="match status" value="1"/>
</dbReference>
<dbReference type="Gene3D" id="2.30.40.10">
    <property type="entry name" value="Urease, subunit C, domain 1"/>
    <property type="match status" value="1"/>
</dbReference>
<dbReference type="CDD" id="cd01300">
    <property type="entry name" value="YtcJ_like"/>
    <property type="match status" value="1"/>
</dbReference>
<dbReference type="AlphaFoldDB" id="A0A1H4PYZ0"/>
<evidence type="ECO:0000259" key="1">
    <source>
        <dbReference type="Pfam" id="PF07969"/>
    </source>
</evidence>
<dbReference type="Gene3D" id="3.20.20.140">
    <property type="entry name" value="Metal-dependent hydrolases"/>
    <property type="match status" value="1"/>
</dbReference>
<dbReference type="InterPro" id="IPR013108">
    <property type="entry name" value="Amidohydro_3"/>
</dbReference>
<sequence length="548" mass="57726">MNDGRSGTASGLRLYVNGSVYSAADPFATAMLVDGDTVAWIGSEQAAQSLRDDRMELIDLRGALVVPGFVDSHVHLTETGLALASLDLSAVRSARELLDAVSKAASALEAGATVFGHSWDESRWEDSTLPTLDELDRAAGGRPLYLTRIDVHSALVNRASLAVAGDLTGLRGTSGGAVLSLEAHAAVRQAVRRFSAAQREEYQKVALDAAARQGYVALAEMSGPTIAGMDDLRRAVAWNAVPGAGPRILPYWGEAVENVEQARALLEELDVPVLGLAGDLNIDGSLGSRTALLRADYADAPGNAGSQYLSAEAAAEHLIACTELGLQGGFHAIGDGALDVVVDALDRTSARLGESAVRRAGHRVEHAEMLDADHIAALVAHSVSVSAQPAFDAAWGGPDGMYAQRLGSRWAAMNPFADLYRAGVPLAFGSDAPVTPLRPWDSIRACLDHRSEGQGISARAAFIGHTRAGWRAARDSNPLNGQLVPGAPANFAVWEVESLMVQVADDRVASWSTDPRARTPLLPALDGAEPRCLQTVSEGVELYRSEAI</sequence>
<dbReference type="PANTHER" id="PTHR22642">
    <property type="entry name" value="IMIDAZOLONEPROPIONASE"/>
    <property type="match status" value="1"/>
</dbReference>
<protein>
    <recommendedName>
        <fullName evidence="1">Amidohydrolase 3 domain-containing protein</fullName>
    </recommendedName>
</protein>